<comment type="caution">
    <text evidence="1">The sequence shown here is derived from an EMBL/GenBank/DDBJ whole genome shotgun (WGS) entry which is preliminary data.</text>
</comment>
<sequence length="66" mass="7699">EIKEDLMLKPWHSVDDDIEDKFDTAKQTWLDDNVSQKSLLECVEEELSQRGHRSSLYLEDGLTSCE</sequence>
<keyword evidence="2" id="KW-1185">Reference proteome</keyword>
<proteinExistence type="predicted"/>
<gene>
    <name evidence="1" type="ORF">CUNI_LOCUS16362</name>
</gene>
<name>A0A8S3ZME6_9EUPU</name>
<accession>A0A8S3ZME6</accession>
<dbReference type="AlphaFoldDB" id="A0A8S3ZME6"/>
<reference evidence="1" key="1">
    <citation type="submission" date="2021-04" db="EMBL/GenBank/DDBJ databases">
        <authorList>
            <consortium name="Molecular Ecology Group"/>
        </authorList>
    </citation>
    <scope>NUCLEOTIDE SEQUENCE</scope>
</reference>
<evidence type="ECO:0000313" key="1">
    <source>
        <dbReference type="EMBL" id="CAG5130804.1"/>
    </source>
</evidence>
<dbReference type="EMBL" id="CAJHNH020004268">
    <property type="protein sequence ID" value="CAG5130804.1"/>
    <property type="molecule type" value="Genomic_DNA"/>
</dbReference>
<evidence type="ECO:0000313" key="2">
    <source>
        <dbReference type="Proteomes" id="UP000678393"/>
    </source>
</evidence>
<feature type="non-terminal residue" evidence="1">
    <location>
        <position position="66"/>
    </location>
</feature>
<dbReference type="Proteomes" id="UP000678393">
    <property type="component" value="Unassembled WGS sequence"/>
</dbReference>
<feature type="non-terminal residue" evidence="1">
    <location>
        <position position="1"/>
    </location>
</feature>
<protein>
    <submittedName>
        <fullName evidence="1">Uncharacterized protein</fullName>
    </submittedName>
</protein>
<organism evidence="1 2">
    <name type="scientific">Candidula unifasciata</name>
    <dbReference type="NCBI Taxonomy" id="100452"/>
    <lineage>
        <taxon>Eukaryota</taxon>
        <taxon>Metazoa</taxon>
        <taxon>Spiralia</taxon>
        <taxon>Lophotrochozoa</taxon>
        <taxon>Mollusca</taxon>
        <taxon>Gastropoda</taxon>
        <taxon>Heterobranchia</taxon>
        <taxon>Euthyneura</taxon>
        <taxon>Panpulmonata</taxon>
        <taxon>Eupulmonata</taxon>
        <taxon>Stylommatophora</taxon>
        <taxon>Helicina</taxon>
        <taxon>Helicoidea</taxon>
        <taxon>Geomitridae</taxon>
        <taxon>Candidula</taxon>
    </lineage>
</organism>